<evidence type="ECO:0000259" key="2">
    <source>
        <dbReference type="PROSITE" id="PS50158"/>
    </source>
</evidence>
<dbReference type="SMART" id="SM00343">
    <property type="entry name" value="ZnF_C2HC"/>
    <property type="match status" value="2"/>
</dbReference>
<evidence type="ECO:0000313" key="4">
    <source>
        <dbReference type="Proteomes" id="UP001159427"/>
    </source>
</evidence>
<name>A0ABN8QY44_9CNID</name>
<dbReference type="Gene3D" id="4.10.60.10">
    <property type="entry name" value="Zinc finger, CCHC-type"/>
    <property type="match status" value="1"/>
</dbReference>
<proteinExistence type="predicted"/>
<dbReference type="SUPFAM" id="SSF56219">
    <property type="entry name" value="DNase I-like"/>
    <property type="match status" value="1"/>
</dbReference>
<keyword evidence="1" id="KW-0862">Zinc</keyword>
<protein>
    <recommendedName>
        <fullName evidence="2">CCHC-type domain-containing protein</fullName>
    </recommendedName>
</protein>
<reference evidence="3 4" key="1">
    <citation type="submission" date="2022-05" db="EMBL/GenBank/DDBJ databases">
        <authorList>
            <consortium name="Genoscope - CEA"/>
            <person name="William W."/>
        </authorList>
    </citation>
    <scope>NUCLEOTIDE SEQUENCE [LARGE SCALE GENOMIC DNA]</scope>
</reference>
<feature type="non-terminal residue" evidence="3">
    <location>
        <position position="659"/>
    </location>
</feature>
<sequence length="659" mass="73425">FQAKLFRAACIYAPNRNPARDTFFLDVEVRVDPSVPTLLCGDFNAVFDRLLDRVGSDPFDTARESSVALSRLFSSCCVLDIWRYLHPSSNSFTWSRWNGLVSSRIDLFGVPFSWVSSVAARDILPFPFSDHCAVHLSVSVPEAITSGPGLWKLNLSVLDDPEYVSLITGFWSFWRTRIFSFSSLDRWWDEGKLEVRRLSIDFCKRRAAVKRMERDLLTRLADLLKQCIDAGAMFCLGPYQTVLSNLAKLDLDAARSAQIRSRTRWVEEGESSSSYFFRLVKKQSADRLVSALRLPDGSIVNSSQDLVDCFADFYSSLFSADEVDLLAQRELLSNYADDTSVVVVSNAAITATFDVYDLYERGSEAKLNLSKCKGLWLGSWNGRTDVPVAIEWCSGKIKVLGAFLGPFATEEDNWRPRIVAVQNVLLSWRQRSLSFCGKALCPRTLAVHFPATIYRSTGSAQVLPDLAKSLDIANVQCIQFVPNGIVRVTFKESAQCDAALASGVSFRGSKLRVAPVDARTRLVYVRDLPAEVPDESVSVFLRQYGVVHSLSPQFHPGLPGVKNGTRVAKVTLLKDLPTSVRIAGFDVRLWYQGQPQPCPVCRQFGHRVRDCPLNGLCRRCRQPGHVARECSSRRLSATVVPAPASGVDPPMSVADEEEE</sequence>
<dbReference type="InterPro" id="IPR042509">
    <property type="entry name" value="ZCCHC3"/>
</dbReference>
<organism evidence="3 4">
    <name type="scientific">Porites evermanni</name>
    <dbReference type="NCBI Taxonomy" id="104178"/>
    <lineage>
        <taxon>Eukaryota</taxon>
        <taxon>Metazoa</taxon>
        <taxon>Cnidaria</taxon>
        <taxon>Anthozoa</taxon>
        <taxon>Hexacorallia</taxon>
        <taxon>Scleractinia</taxon>
        <taxon>Fungiina</taxon>
        <taxon>Poritidae</taxon>
        <taxon>Porites</taxon>
    </lineage>
</organism>
<keyword evidence="4" id="KW-1185">Reference proteome</keyword>
<dbReference type="Proteomes" id="UP001159427">
    <property type="component" value="Unassembled WGS sequence"/>
</dbReference>
<dbReference type="InterPro" id="IPR036691">
    <property type="entry name" value="Endo/exonu/phosph_ase_sf"/>
</dbReference>
<dbReference type="PANTHER" id="PTHR22639">
    <property type="entry name" value="GAG-RELATED PROTEIN"/>
    <property type="match status" value="1"/>
</dbReference>
<dbReference type="EMBL" id="CALNXI010001541">
    <property type="protein sequence ID" value="CAH3171685.1"/>
    <property type="molecule type" value="Genomic_DNA"/>
</dbReference>
<evidence type="ECO:0000313" key="3">
    <source>
        <dbReference type="EMBL" id="CAH3171685.1"/>
    </source>
</evidence>
<dbReference type="Pfam" id="PF00098">
    <property type="entry name" value="zf-CCHC"/>
    <property type="match status" value="1"/>
</dbReference>
<dbReference type="PANTHER" id="PTHR22639:SF3">
    <property type="entry name" value="ZINC FINGER CCHC DOMAIN-CONTAINING PROTEIN 3"/>
    <property type="match status" value="1"/>
</dbReference>
<feature type="non-terminal residue" evidence="3">
    <location>
        <position position="1"/>
    </location>
</feature>
<gene>
    <name evidence="3" type="ORF">PEVE_00008015</name>
</gene>
<dbReference type="Gene3D" id="3.60.10.10">
    <property type="entry name" value="Endonuclease/exonuclease/phosphatase"/>
    <property type="match status" value="1"/>
</dbReference>
<accession>A0ABN8QY44</accession>
<dbReference type="InterPro" id="IPR001878">
    <property type="entry name" value="Znf_CCHC"/>
</dbReference>
<comment type="caution">
    <text evidence="3">The sequence shown here is derived from an EMBL/GenBank/DDBJ whole genome shotgun (WGS) entry which is preliminary data.</text>
</comment>
<feature type="domain" description="CCHC-type" evidence="2">
    <location>
        <begin position="617"/>
        <end position="630"/>
    </location>
</feature>
<dbReference type="SUPFAM" id="SSF57756">
    <property type="entry name" value="Retrovirus zinc finger-like domains"/>
    <property type="match status" value="1"/>
</dbReference>
<keyword evidence="1" id="KW-0479">Metal-binding</keyword>
<keyword evidence="1" id="KW-0863">Zinc-finger</keyword>
<dbReference type="PROSITE" id="PS50158">
    <property type="entry name" value="ZF_CCHC"/>
    <property type="match status" value="1"/>
</dbReference>
<dbReference type="InterPro" id="IPR036875">
    <property type="entry name" value="Znf_CCHC_sf"/>
</dbReference>
<evidence type="ECO:0000256" key="1">
    <source>
        <dbReference type="PROSITE-ProRule" id="PRU00047"/>
    </source>
</evidence>